<keyword evidence="11" id="KW-1185">Reference proteome</keyword>
<evidence type="ECO:0000313" key="10">
    <source>
        <dbReference type="EMBL" id="GGC81849.1"/>
    </source>
</evidence>
<dbReference type="Pfam" id="PF03144">
    <property type="entry name" value="GTP_EFTU_D2"/>
    <property type="match status" value="1"/>
</dbReference>
<dbReference type="InterPro" id="IPR050055">
    <property type="entry name" value="EF-Tu_GTPase"/>
</dbReference>
<evidence type="ECO:0000256" key="8">
    <source>
        <dbReference type="HAMAP-Rule" id="MF_00118"/>
    </source>
</evidence>
<feature type="binding site" evidence="8">
    <location>
        <begin position="136"/>
        <end position="139"/>
    </location>
    <ligand>
        <name>GTP</name>
        <dbReference type="ChEBI" id="CHEBI:37565"/>
    </ligand>
</feature>
<dbReference type="HAMAP" id="MF_00118_B">
    <property type="entry name" value="EF_Tu_B"/>
    <property type="match status" value="1"/>
</dbReference>
<dbReference type="PANTHER" id="PTHR43721:SF22">
    <property type="entry name" value="ELONGATION FACTOR TU, MITOCHONDRIAL"/>
    <property type="match status" value="1"/>
</dbReference>
<keyword evidence="6 8" id="KW-0342">GTP-binding</keyword>
<feature type="binding site" evidence="8">
    <location>
        <position position="26"/>
    </location>
    <ligand>
        <name>Mg(2+)</name>
        <dbReference type="ChEBI" id="CHEBI:18420"/>
    </ligand>
</feature>
<name>A0ABQ1NP01_9ENTE</name>
<gene>
    <name evidence="10" type="primary">tufA2</name>
    <name evidence="8" type="synonym">tuf</name>
    <name evidence="10" type="ORF">GCM10011573_09340</name>
</gene>
<comment type="catalytic activity">
    <reaction evidence="8">
        <text>GTP + H2O = GDP + phosphate + H(+)</text>
        <dbReference type="Rhea" id="RHEA:19669"/>
        <dbReference type="ChEBI" id="CHEBI:15377"/>
        <dbReference type="ChEBI" id="CHEBI:15378"/>
        <dbReference type="ChEBI" id="CHEBI:37565"/>
        <dbReference type="ChEBI" id="CHEBI:43474"/>
        <dbReference type="ChEBI" id="CHEBI:58189"/>
        <dbReference type="EC" id="3.6.5.3"/>
    </reaction>
</comment>
<evidence type="ECO:0000313" key="11">
    <source>
        <dbReference type="Proteomes" id="UP000630615"/>
    </source>
</evidence>
<dbReference type="SUPFAM" id="SSF52540">
    <property type="entry name" value="P-loop containing nucleoside triphosphate hydrolases"/>
    <property type="match status" value="1"/>
</dbReference>
<comment type="subcellular location">
    <subcellularLocation>
        <location evidence="8">Cytoplasm</location>
    </subcellularLocation>
</comment>
<dbReference type="InterPro" id="IPR000795">
    <property type="entry name" value="T_Tr_GTP-bd_dom"/>
</dbReference>
<evidence type="ECO:0000256" key="4">
    <source>
        <dbReference type="ARBA" id="ARBA00022842"/>
    </source>
</evidence>
<dbReference type="Gene3D" id="3.40.50.300">
    <property type="entry name" value="P-loop containing nucleotide triphosphate hydrolases"/>
    <property type="match status" value="1"/>
</dbReference>
<protein>
    <recommendedName>
        <fullName evidence="7 8">Elongation factor Tu</fullName>
        <shortName evidence="8">EF-Tu</shortName>
        <ecNumber evidence="8">3.6.5.3</ecNumber>
    </recommendedName>
</protein>
<dbReference type="CDD" id="cd03697">
    <property type="entry name" value="EFTU_II"/>
    <property type="match status" value="1"/>
</dbReference>
<dbReference type="InterPro" id="IPR009000">
    <property type="entry name" value="Transl_B-barrel_sf"/>
</dbReference>
<keyword evidence="8" id="KW-0963">Cytoplasm</keyword>
<dbReference type="InterPro" id="IPR004541">
    <property type="entry name" value="Transl_elong_EFTu/EF1A_bac/org"/>
</dbReference>
<dbReference type="InterPro" id="IPR031157">
    <property type="entry name" value="G_TR_CS"/>
</dbReference>
<dbReference type="NCBIfam" id="TIGR00485">
    <property type="entry name" value="EF-Tu"/>
    <property type="match status" value="1"/>
</dbReference>
<dbReference type="InterPro" id="IPR005225">
    <property type="entry name" value="Small_GTP-bd"/>
</dbReference>
<comment type="subunit">
    <text evidence="8">Monomer.</text>
</comment>
<keyword evidence="5 8" id="KW-0648">Protein biosynthesis</keyword>
<dbReference type="PRINTS" id="PR00315">
    <property type="entry name" value="ELONGATNFCT"/>
</dbReference>
<evidence type="ECO:0000259" key="9">
    <source>
        <dbReference type="PROSITE" id="PS51722"/>
    </source>
</evidence>
<dbReference type="InterPro" id="IPR041709">
    <property type="entry name" value="EF-Tu_GTP-bd"/>
</dbReference>
<evidence type="ECO:0000256" key="3">
    <source>
        <dbReference type="ARBA" id="ARBA00022801"/>
    </source>
</evidence>
<evidence type="ECO:0000256" key="7">
    <source>
        <dbReference type="ARBA" id="ARBA00029554"/>
    </source>
</evidence>
<evidence type="ECO:0000256" key="1">
    <source>
        <dbReference type="ARBA" id="ARBA00022741"/>
    </source>
</evidence>
<evidence type="ECO:0000256" key="5">
    <source>
        <dbReference type="ARBA" id="ARBA00022917"/>
    </source>
</evidence>
<reference evidence="11" key="1">
    <citation type="journal article" date="2019" name="Int. J. Syst. Evol. Microbiol.">
        <title>The Global Catalogue of Microorganisms (GCM) 10K type strain sequencing project: providing services to taxonomists for standard genome sequencing and annotation.</title>
        <authorList>
            <consortium name="The Broad Institute Genomics Platform"/>
            <consortium name="The Broad Institute Genome Sequencing Center for Infectious Disease"/>
            <person name="Wu L."/>
            <person name="Ma J."/>
        </authorList>
    </citation>
    <scope>NUCLEOTIDE SEQUENCE [LARGE SCALE GENOMIC DNA]</scope>
    <source>
        <strain evidence="11">CGMCC 1.15942</strain>
    </source>
</reference>
<dbReference type="Pfam" id="PF03143">
    <property type="entry name" value="GTP_EFTU_D3"/>
    <property type="match status" value="1"/>
</dbReference>
<organism evidence="10 11">
    <name type="scientific">Enterococcus wangshanyuanii</name>
    <dbReference type="NCBI Taxonomy" id="2005703"/>
    <lineage>
        <taxon>Bacteria</taxon>
        <taxon>Bacillati</taxon>
        <taxon>Bacillota</taxon>
        <taxon>Bacilli</taxon>
        <taxon>Lactobacillales</taxon>
        <taxon>Enterococcaceae</taxon>
        <taxon>Enterococcus</taxon>
    </lineage>
</organism>
<dbReference type="CDD" id="cd03707">
    <property type="entry name" value="EFTU_III"/>
    <property type="match status" value="1"/>
</dbReference>
<keyword evidence="3 8" id="KW-0378">Hydrolase</keyword>
<keyword evidence="1 8" id="KW-0547">Nucleotide-binding</keyword>
<dbReference type="SUPFAM" id="SSF50465">
    <property type="entry name" value="EF-Tu/eEF-1alpha/eIF2-gamma C-terminal domain"/>
    <property type="match status" value="1"/>
</dbReference>
<sequence length="395" mass="43328">MAKQHYDRSKPHVNIGTIGHVDHGKTTLTAAITTVLGKKGLANPQDYASIDAAPEERERGITINTAHVEYETEARHYAHIDAPGHADYVKNMITGAAQMDGAILVVSATDGPMPQTREHILLSRQVGVKYLIVFLNKTDLVDDEELIDLVEMEVRELLNEYNFPGDDTPIIKGSALKALQGDPEAEAAIMELMDTVDEYIPTPERDTDKPLLLPVEDVFSITGRGTVASGRIDRGKVSVGDEIEIVGIKPETQKAVVTGIEMFRKTLDYGEAGDNVGVLLRGITRDEIERGQVIAKPGSITPHTKFVAEVYVLTKEEGGRHTPFFTNYRPQFYFRTTDVTGVVELPENVEMVMPGDNVTIDVELIHPIAVEKGTTFSIREGGRTVGSGIVTEIEK</sequence>
<dbReference type="InterPro" id="IPR009001">
    <property type="entry name" value="Transl_elong_EF1A/Init_IF2_C"/>
</dbReference>
<dbReference type="GO" id="GO:0003746">
    <property type="term" value="F:translation elongation factor activity"/>
    <property type="evidence" value="ECO:0007669"/>
    <property type="project" value="UniProtKB-KW"/>
</dbReference>
<dbReference type="PANTHER" id="PTHR43721">
    <property type="entry name" value="ELONGATION FACTOR TU-RELATED"/>
    <property type="match status" value="1"/>
</dbReference>
<dbReference type="Pfam" id="PF00009">
    <property type="entry name" value="GTP_EFTU"/>
    <property type="match status" value="1"/>
</dbReference>
<dbReference type="InterPro" id="IPR027417">
    <property type="entry name" value="P-loop_NTPase"/>
</dbReference>
<keyword evidence="4 8" id="KW-0460">Magnesium</keyword>
<dbReference type="Proteomes" id="UP000630615">
    <property type="component" value="Unassembled WGS sequence"/>
</dbReference>
<dbReference type="EC" id="3.6.5.3" evidence="8"/>
<feature type="binding site" evidence="8">
    <location>
        <begin position="81"/>
        <end position="85"/>
    </location>
    <ligand>
        <name>GTP</name>
        <dbReference type="ChEBI" id="CHEBI:37565"/>
    </ligand>
</feature>
<proteinExistence type="inferred from homology"/>
<dbReference type="Gene3D" id="2.40.30.10">
    <property type="entry name" value="Translation factors"/>
    <property type="match status" value="2"/>
</dbReference>
<dbReference type="NCBIfam" id="NF000766">
    <property type="entry name" value="PRK00049.1"/>
    <property type="match status" value="1"/>
</dbReference>
<evidence type="ECO:0000256" key="6">
    <source>
        <dbReference type="ARBA" id="ARBA00023134"/>
    </source>
</evidence>
<dbReference type="PROSITE" id="PS00301">
    <property type="entry name" value="G_TR_1"/>
    <property type="match status" value="1"/>
</dbReference>
<dbReference type="NCBIfam" id="NF009372">
    <property type="entry name" value="PRK12735.1"/>
    <property type="match status" value="1"/>
</dbReference>
<dbReference type="InterPro" id="IPR033720">
    <property type="entry name" value="EFTU_2"/>
</dbReference>
<dbReference type="NCBIfam" id="TIGR00231">
    <property type="entry name" value="small_GTP"/>
    <property type="match status" value="1"/>
</dbReference>
<comment type="similarity">
    <text evidence="8">Belongs to the TRAFAC class translation factor GTPase superfamily. Classic translation factor GTPase family. EF-Tu/EF-1A subfamily.</text>
</comment>
<dbReference type="RefSeq" id="WP_088268797.1">
    <property type="nucleotide sequence ID" value="NZ_BMKI01000001.1"/>
</dbReference>
<dbReference type="SUPFAM" id="SSF50447">
    <property type="entry name" value="Translation proteins"/>
    <property type="match status" value="1"/>
</dbReference>
<keyword evidence="8" id="KW-0479">Metal-binding</keyword>
<dbReference type="NCBIfam" id="NF009373">
    <property type="entry name" value="PRK12736.1"/>
    <property type="match status" value="1"/>
</dbReference>
<comment type="caution">
    <text evidence="10">The sequence shown here is derived from an EMBL/GenBank/DDBJ whole genome shotgun (WGS) entry which is preliminary data.</text>
</comment>
<keyword evidence="2 8" id="KW-0251">Elongation factor</keyword>
<accession>A0ABQ1NP01</accession>
<evidence type="ECO:0000256" key="2">
    <source>
        <dbReference type="ARBA" id="ARBA00022768"/>
    </source>
</evidence>
<dbReference type="EMBL" id="BMKI01000001">
    <property type="protein sequence ID" value="GGC81849.1"/>
    <property type="molecule type" value="Genomic_DNA"/>
</dbReference>
<dbReference type="InterPro" id="IPR004161">
    <property type="entry name" value="EFTu-like_2"/>
</dbReference>
<feature type="binding site" evidence="8">
    <location>
        <begin position="19"/>
        <end position="26"/>
    </location>
    <ligand>
        <name>GTP</name>
        <dbReference type="ChEBI" id="CHEBI:37565"/>
    </ligand>
</feature>
<dbReference type="CDD" id="cd01884">
    <property type="entry name" value="EF_Tu"/>
    <property type="match status" value="1"/>
</dbReference>
<feature type="domain" description="Tr-type G" evidence="9">
    <location>
        <begin position="10"/>
        <end position="204"/>
    </location>
</feature>
<dbReference type="InterPro" id="IPR004160">
    <property type="entry name" value="Transl_elong_EFTu/EF1A_C"/>
</dbReference>
<dbReference type="PROSITE" id="PS51722">
    <property type="entry name" value="G_TR_2"/>
    <property type="match status" value="1"/>
</dbReference>
<comment type="function">
    <text evidence="8">GTP hydrolase that promotes the GTP-dependent binding of aminoacyl-tRNA to the A-site of ribosomes during protein biosynthesis.</text>
</comment>